<keyword evidence="8" id="KW-0539">Nucleus</keyword>
<keyword evidence="15" id="KW-1185">Reference proteome</keyword>
<evidence type="ECO:0000256" key="6">
    <source>
        <dbReference type="ARBA" id="ARBA00022763"/>
    </source>
</evidence>
<evidence type="ECO:0000256" key="10">
    <source>
        <dbReference type="ARBA" id="ARBA00048017"/>
    </source>
</evidence>
<accession>A0ABY6LQF0</accession>
<evidence type="ECO:0000313" key="14">
    <source>
        <dbReference type="EMBL" id="UYV83403.1"/>
    </source>
</evidence>
<dbReference type="InterPro" id="IPR013523">
    <property type="entry name" value="Hist_AcTrfase_HAT1_C"/>
</dbReference>
<dbReference type="InterPro" id="IPR016181">
    <property type="entry name" value="Acyl_CoA_acyltransferase"/>
</dbReference>
<dbReference type="InterPro" id="IPR017380">
    <property type="entry name" value="Hist_AcTrfase_B-typ_cat-su"/>
</dbReference>
<dbReference type="PANTHER" id="PTHR12046">
    <property type="entry name" value="HISTONE ACETYLTRANSFERASE TYPE B CATALYTIC SUBUNIT"/>
    <property type="match status" value="1"/>
</dbReference>
<dbReference type="SUPFAM" id="SSF55729">
    <property type="entry name" value="Acyl-CoA N-acyltransferases (Nat)"/>
    <property type="match status" value="1"/>
</dbReference>
<evidence type="ECO:0000256" key="1">
    <source>
        <dbReference type="ARBA" id="ARBA00004123"/>
    </source>
</evidence>
<dbReference type="EC" id="2.3.1.48" evidence="3"/>
<keyword evidence="9" id="KW-0012">Acyltransferase</keyword>
<dbReference type="Gene3D" id="1.10.10.390">
    <property type="match status" value="1"/>
</dbReference>
<dbReference type="InterPro" id="IPR037113">
    <property type="entry name" value="Hat1_N_sf"/>
</dbReference>
<dbReference type="Pfam" id="PF10394">
    <property type="entry name" value="Hat1_N"/>
    <property type="match status" value="1"/>
</dbReference>
<dbReference type="Gene3D" id="3.40.630.30">
    <property type="match status" value="1"/>
</dbReference>
<proteinExistence type="inferred from homology"/>
<evidence type="ECO:0000256" key="3">
    <source>
        <dbReference type="ARBA" id="ARBA00013184"/>
    </source>
</evidence>
<comment type="subcellular location">
    <subcellularLocation>
        <location evidence="1">Nucleus</location>
    </subcellularLocation>
</comment>
<evidence type="ECO:0000256" key="7">
    <source>
        <dbReference type="ARBA" id="ARBA00023204"/>
    </source>
</evidence>
<dbReference type="InterPro" id="IPR000182">
    <property type="entry name" value="GNAT_dom"/>
</dbReference>
<dbReference type="PIRSF" id="PIRSF038084">
    <property type="entry name" value="HAT-B_cat"/>
    <property type="match status" value="1"/>
</dbReference>
<organism evidence="14 15">
    <name type="scientific">Cordylochernes scorpioides</name>
    <dbReference type="NCBI Taxonomy" id="51811"/>
    <lineage>
        <taxon>Eukaryota</taxon>
        <taxon>Metazoa</taxon>
        <taxon>Ecdysozoa</taxon>
        <taxon>Arthropoda</taxon>
        <taxon>Chelicerata</taxon>
        <taxon>Arachnida</taxon>
        <taxon>Pseudoscorpiones</taxon>
        <taxon>Cheliferoidea</taxon>
        <taxon>Chernetidae</taxon>
        <taxon>Cordylochernes</taxon>
    </lineage>
</organism>
<dbReference type="InterPro" id="IPR019467">
    <property type="entry name" value="Hat1_N"/>
</dbReference>
<reference evidence="14 15" key="1">
    <citation type="submission" date="2022-03" db="EMBL/GenBank/DDBJ databases">
        <title>A chromosomal length assembly of Cordylochernes scorpioides.</title>
        <authorList>
            <person name="Zeh D."/>
            <person name="Zeh J."/>
        </authorList>
    </citation>
    <scope>NUCLEOTIDE SEQUENCE [LARGE SCALE GENOMIC DNA]</scope>
    <source>
        <strain evidence="14">IN4F17</strain>
        <tissue evidence="14">Whole Body</tissue>
    </source>
</reference>
<evidence type="ECO:0000259" key="11">
    <source>
        <dbReference type="Pfam" id="PF00583"/>
    </source>
</evidence>
<dbReference type="EMBL" id="CP092885">
    <property type="protein sequence ID" value="UYV83403.1"/>
    <property type="molecule type" value="Genomic_DNA"/>
</dbReference>
<evidence type="ECO:0000256" key="4">
    <source>
        <dbReference type="ARBA" id="ARBA00021268"/>
    </source>
</evidence>
<evidence type="ECO:0000256" key="9">
    <source>
        <dbReference type="ARBA" id="ARBA00023315"/>
    </source>
</evidence>
<sequence>MTLLKADLEPYVCSSNTTIFFKLVRKLEDIEDDSQDFNPEMTHQFFGDKESIFGYTDLHIKLYYTAGSLKTYLGLDYGQKIDPKTSHGVEVPYFSSLPCLMSCSSLPDDVMSIIKDKLEINLLSNLDEFSRLIEKEKLFKPYGDLLKSFSITDENGDTHTYEIRKTDYSTPGFLEYHERMQSFILWFIDAASYIDSDDERWDFYTLYEKYEDCGTKYAFVGYSTVYKYYAYPDNYRPRISQMLVLPPFQKQGLGATLLQAIYHHYAADSKVLDITVYRIQVCVAAVEDPSESFTRIRDVVDTRNCQTLPVFHPSVLRKGFTSAMWKEAQNKFKINKKQARKVYEILRLKNIASTKSPDYRAYRLDVKQRLNAPFKVNYLFLGPLVGGVNEKPSAT</sequence>
<dbReference type="Pfam" id="PF00583">
    <property type="entry name" value="Acetyltransf_1"/>
    <property type="match status" value="1"/>
</dbReference>
<comment type="similarity">
    <text evidence="2">Belongs to the HAT1 family.</text>
</comment>
<keyword evidence="7" id="KW-0234">DNA repair</keyword>
<evidence type="ECO:0000256" key="2">
    <source>
        <dbReference type="ARBA" id="ARBA00010543"/>
    </source>
</evidence>
<dbReference type="CDD" id="cd04301">
    <property type="entry name" value="NAT_SF"/>
    <property type="match status" value="1"/>
</dbReference>
<comment type="catalytic activity">
    <reaction evidence="10">
        <text>L-lysyl-[protein] + acetyl-CoA = N(6)-acetyl-L-lysyl-[protein] + CoA + H(+)</text>
        <dbReference type="Rhea" id="RHEA:45948"/>
        <dbReference type="Rhea" id="RHEA-COMP:9752"/>
        <dbReference type="Rhea" id="RHEA-COMP:10731"/>
        <dbReference type="ChEBI" id="CHEBI:15378"/>
        <dbReference type="ChEBI" id="CHEBI:29969"/>
        <dbReference type="ChEBI" id="CHEBI:57287"/>
        <dbReference type="ChEBI" id="CHEBI:57288"/>
        <dbReference type="ChEBI" id="CHEBI:61930"/>
        <dbReference type="EC" id="2.3.1.48"/>
    </reaction>
</comment>
<feature type="non-terminal residue" evidence="14">
    <location>
        <position position="395"/>
    </location>
</feature>
<dbReference type="Gene3D" id="3.90.360.10">
    <property type="entry name" value="Histone acetyl transferase 1 (HAT1), N-terminal domain"/>
    <property type="match status" value="1"/>
</dbReference>
<name>A0ABY6LQF0_9ARAC</name>
<evidence type="ECO:0000256" key="5">
    <source>
        <dbReference type="ARBA" id="ARBA00022679"/>
    </source>
</evidence>
<dbReference type="Pfam" id="PF21183">
    <property type="entry name" value="HAT1_C"/>
    <property type="match status" value="1"/>
</dbReference>
<feature type="domain" description="Histone acetyltransferase type B catalytic subunit C-terminal" evidence="13">
    <location>
        <begin position="297"/>
        <end position="348"/>
    </location>
</feature>
<keyword evidence="6" id="KW-0227">DNA damage</keyword>
<feature type="domain" description="Histone acetyl transferase HAT1 N-terminal" evidence="12">
    <location>
        <begin position="11"/>
        <end position="189"/>
    </location>
</feature>
<feature type="domain" description="N-acetyltransferase" evidence="11">
    <location>
        <begin position="198"/>
        <end position="268"/>
    </location>
</feature>
<gene>
    <name evidence="14" type="ORF">LAZ67_23000902</name>
</gene>
<evidence type="ECO:0000259" key="13">
    <source>
        <dbReference type="Pfam" id="PF21183"/>
    </source>
</evidence>
<dbReference type="Proteomes" id="UP001235939">
    <property type="component" value="Chromosome 23"/>
</dbReference>
<dbReference type="InterPro" id="IPR048776">
    <property type="entry name" value="HAT1_C"/>
</dbReference>
<protein>
    <recommendedName>
        <fullName evidence="4">Histone acetyltransferase type B catalytic subunit</fullName>
        <ecNumber evidence="3">2.3.1.48</ecNumber>
    </recommendedName>
</protein>
<keyword evidence="5" id="KW-0808">Transferase</keyword>
<evidence type="ECO:0000259" key="12">
    <source>
        <dbReference type="Pfam" id="PF10394"/>
    </source>
</evidence>
<evidence type="ECO:0000313" key="15">
    <source>
        <dbReference type="Proteomes" id="UP001235939"/>
    </source>
</evidence>
<evidence type="ECO:0000256" key="8">
    <source>
        <dbReference type="ARBA" id="ARBA00023242"/>
    </source>
</evidence>